<organism evidence="3 4">
    <name type="scientific">Fusarium venenatum</name>
    <dbReference type="NCBI Taxonomy" id="56646"/>
    <lineage>
        <taxon>Eukaryota</taxon>
        <taxon>Fungi</taxon>
        <taxon>Dikarya</taxon>
        <taxon>Ascomycota</taxon>
        <taxon>Pezizomycotina</taxon>
        <taxon>Sordariomycetes</taxon>
        <taxon>Hypocreomycetidae</taxon>
        <taxon>Hypocreales</taxon>
        <taxon>Nectriaceae</taxon>
        <taxon>Fusarium</taxon>
    </lineage>
</organism>
<sequence>MAYHDNTTARNDYGTNYQTERETGLLTRWVPNKLKHSGLYRWILRITRILQFLSSVISLGLFSARLRKVYNIVNVIKTRRGVSAAFGAVEGILAAAVLYTLIGMILSLLLKGGGPRWLRWLWVLLDIAFVGAFIAVSVLTRPDGGPAGPGRCYDTRGLQGVFGNNTDTTDDSCNLPWGTFILAILSTIFHAITAAFHEVRERRKEHHVEKYPAQDPYDQPGHVGQTHVPQTHAQPGYATQGNAQGGHVGNNRAAY</sequence>
<keyword evidence="2" id="KW-0812">Transmembrane</keyword>
<dbReference type="OrthoDB" id="5342507at2759"/>
<evidence type="ECO:0008006" key="5">
    <source>
        <dbReference type="Google" id="ProtNLM"/>
    </source>
</evidence>
<feature type="region of interest" description="Disordered" evidence="1">
    <location>
        <begin position="205"/>
        <end position="255"/>
    </location>
</feature>
<accession>A0A2L2T9H8</accession>
<keyword evidence="2" id="KW-1133">Transmembrane helix</keyword>
<proteinExistence type="predicted"/>
<feature type="transmembrane region" description="Helical" evidence="2">
    <location>
        <begin position="84"/>
        <end position="110"/>
    </location>
</feature>
<evidence type="ECO:0000313" key="3">
    <source>
        <dbReference type="EMBL" id="CEI67582.1"/>
    </source>
</evidence>
<evidence type="ECO:0000256" key="2">
    <source>
        <dbReference type="SAM" id="Phobius"/>
    </source>
</evidence>
<protein>
    <recommendedName>
        <fullName evidence="5">MARVEL domain-containing protein</fullName>
    </recommendedName>
</protein>
<dbReference type="EMBL" id="LN649229">
    <property type="protein sequence ID" value="CEI67582.1"/>
    <property type="molecule type" value="Genomic_DNA"/>
</dbReference>
<evidence type="ECO:0000313" key="4">
    <source>
        <dbReference type="Proteomes" id="UP000245910"/>
    </source>
</evidence>
<name>A0A2L2T9H8_9HYPO</name>
<keyword evidence="4" id="KW-1185">Reference proteome</keyword>
<feature type="transmembrane region" description="Helical" evidence="2">
    <location>
        <begin position="175"/>
        <end position="196"/>
    </location>
</feature>
<reference evidence="4" key="1">
    <citation type="submission" date="2014-10" db="EMBL/GenBank/DDBJ databases">
        <authorList>
            <person name="King R."/>
        </authorList>
    </citation>
    <scope>NUCLEOTIDE SEQUENCE [LARGE SCALE GENOMIC DNA]</scope>
    <source>
        <strain evidence="4">A3/5</strain>
    </source>
</reference>
<keyword evidence="2" id="KW-0472">Membrane</keyword>
<feature type="compositionally biased region" description="Polar residues" evidence="1">
    <location>
        <begin position="227"/>
        <end position="242"/>
    </location>
</feature>
<feature type="transmembrane region" description="Helical" evidence="2">
    <location>
        <begin position="42"/>
        <end position="64"/>
    </location>
</feature>
<dbReference type="Proteomes" id="UP000245910">
    <property type="component" value="Chromosome I"/>
</dbReference>
<dbReference type="AlphaFoldDB" id="A0A2L2T9H8"/>
<evidence type="ECO:0000256" key="1">
    <source>
        <dbReference type="SAM" id="MobiDB-lite"/>
    </source>
</evidence>
<feature type="transmembrane region" description="Helical" evidence="2">
    <location>
        <begin position="117"/>
        <end position="139"/>
    </location>
</feature>